<feature type="transmembrane region" description="Helical" evidence="6">
    <location>
        <begin position="162"/>
        <end position="187"/>
    </location>
</feature>
<dbReference type="RefSeq" id="WP_075708256.1">
    <property type="nucleotide sequence ID" value="NZ_MJMJ01000012.1"/>
</dbReference>
<evidence type="ECO:0000313" key="9">
    <source>
        <dbReference type="Proteomes" id="UP000186313"/>
    </source>
</evidence>
<dbReference type="GO" id="GO:0005886">
    <property type="term" value="C:plasma membrane"/>
    <property type="evidence" value="ECO:0007669"/>
    <property type="project" value="UniProtKB-SubCell"/>
</dbReference>
<name>A0A1Q9HJR4_9VIBR</name>
<feature type="transmembrane region" description="Helical" evidence="6">
    <location>
        <begin position="51"/>
        <end position="70"/>
    </location>
</feature>
<reference evidence="8 9" key="1">
    <citation type="submission" date="2016-09" db="EMBL/GenBank/DDBJ databases">
        <title>Genomic Taxonomy of the Vibrionaceae.</title>
        <authorList>
            <person name="Gonzalez-Castillo A."/>
            <person name="Gomez-Gil B."/>
            <person name="Enciso-Ibarra K."/>
        </authorList>
    </citation>
    <scope>NUCLEOTIDE SEQUENCE [LARGE SCALE GENOMIC DNA]</scope>
    <source>
        <strain evidence="8 9">CAIM 703</strain>
    </source>
</reference>
<keyword evidence="4 6" id="KW-1133">Transmembrane helix</keyword>
<dbReference type="Proteomes" id="UP000186313">
    <property type="component" value="Unassembled WGS sequence"/>
</dbReference>
<feature type="transmembrane region" description="Helical" evidence="6">
    <location>
        <begin position="106"/>
        <end position="125"/>
    </location>
</feature>
<evidence type="ECO:0000256" key="2">
    <source>
        <dbReference type="ARBA" id="ARBA00022448"/>
    </source>
</evidence>
<evidence type="ECO:0000256" key="6">
    <source>
        <dbReference type="RuleBase" id="RU363032"/>
    </source>
</evidence>
<keyword evidence="2 6" id="KW-0813">Transport</keyword>
<keyword evidence="5 6" id="KW-0472">Membrane</keyword>
<evidence type="ECO:0000313" key="8">
    <source>
        <dbReference type="EMBL" id="OLQ90541.1"/>
    </source>
</evidence>
<gene>
    <name evidence="8" type="ORF">BIY22_05990</name>
</gene>
<evidence type="ECO:0000256" key="3">
    <source>
        <dbReference type="ARBA" id="ARBA00022692"/>
    </source>
</evidence>
<dbReference type="EMBL" id="MJMJ01000012">
    <property type="protein sequence ID" value="OLQ90541.1"/>
    <property type="molecule type" value="Genomic_DNA"/>
</dbReference>
<dbReference type="GO" id="GO:0031460">
    <property type="term" value="P:glycine betaine transport"/>
    <property type="evidence" value="ECO:0007669"/>
    <property type="project" value="TreeGrafter"/>
</dbReference>
<dbReference type="GO" id="GO:0055085">
    <property type="term" value="P:transmembrane transport"/>
    <property type="evidence" value="ECO:0007669"/>
    <property type="project" value="InterPro"/>
</dbReference>
<dbReference type="InterPro" id="IPR035906">
    <property type="entry name" value="MetI-like_sf"/>
</dbReference>
<comment type="caution">
    <text evidence="8">The sequence shown here is derived from an EMBL/GenBank/DDBJ whole genome shotgun (WGS) entry which is preliminary data.</text>
</comment>
<dbReference type="InterPro" id="IPR051204">
    <property type="entry name" value="ABC_transp_perm/SBD"/>
</dbReference>
<dbReference type="CDD" id="cd06261">
    <property type="entry name" value="TM_PBP2"/>
    <property type="match status" value="1"/>
</dbReference>
<evidence type="ECO:0000259" key="7">
    <source>
        <dbReference type="PROSITE" id="PS50928"/>
    </source>
</evidence>
<dbReference type="AlphaFoldDB" id="A0A1Q9HJR4"/>
<keyword evidence="3 6" id="KW-0812">Transmembrane</keyword>
<dbReference type="SUPFAM" id="SSF161098">
    <property type="entry name" value="MetI-like"/>
    <property type="match status" value="1"/>
</dbReference>
<dbReference type="STRING" id="1381081.BIY22_05990"/>
<comment type="similarity">
    <text evidence="6">Belongs to the binding-protein-dependent transport system permease family.</text>
</comment>
<evidence type="ECO:0000256" key="5">
    <source>
        <dbReference type="ARBA" id="ARBA00023136"/>
    </source>
</evidence>
<dbReference type="PROSITE" id="PS50928">
    <property type="entry name" value="ABC_TM1"/>
    <property type="match status" value="1"/>
</dbReference>
<evidence type="ECO:0000256" key="4">
    <source>
        <dbReference type="ARBA" id="ARBA00022989"/>
    </source>
</evidence>
<feature type="transmembrane region" description="Helical" evidence="6">
    <location>
        <begin position="82"/>
        <end position="100"/>
    </location>
</feature>
<dbReference type="Pfam" id="PF00528">
    <property type="entry name" value="BPD_transp_1"/>
    <property type="match status" value="1"/>
</dbReference>
<evidence type="ECO:0000256" key="1">
    <source>
        <dbReference type="ARBA" id="ARBA00004651"/>
    </source>
</evidence>
<dbReference type="PANTHER" id="PTHR30177">
    <property type="entry name" value="GLYCINE BETAINE/L-PROLINE TRANSPORT SYSTEM PERMEASE PROTEIN PROW"/>
    <property type="match status" value="1"/>
</dbReference>
<sequence>MKQEKIRNALLFVALIAAFWLGSSLQANGFIEEFMYYSEDIAYLAGEHIKLTLISGSIAVCIGIPAGIWLSRPSMQRYSEPAMQVFNIGTTVPTLAVLALSMTLLGIGNTPAIFALAIATILPIVRNTYTGLISVPDYLKEAATGMGLTPFQQMIRVELPNAMFVIMAGIRTAFAINIGTVPLAFLIGGTGLGELIFTGIDLDELSMMLAGAIPTATLAVVMDMVLGMLTFLVVRKGVNPLRN</sequence>
<proteinExistence type="inferred from homology"/>
<dbReference type="PANTHER" id="PTHR30177:SF4">
    <property type="entry name" value="OSMOPROTECTANT IMPORT PERMEASE PROTEIN OSMW"/>
    <property type="match status" value="1"/>
</dbReference>
<dbReference type="Gene3D" id="1.10.3720.10">
    <property type="entry name" value="MetI-like"/>
    <property type="match status" value="1"/>
</dbReference>
<dbReference type="FunFam" id="1.10.3720.10:FF:000001">
    <property type="entry name" value="Glycine betaine ABC transporter, permease"/>
    <property type="match status" value="1"/>
</dbReference>
<organism evidence="8 9">
    <name type="scientific">Vibrio panuliri</name>
    <dbReference type="NCBI Taxonomy" id="1381081"/>
    <lineage>
        <taxon>Bacteria</taxon>
        <taxon>Pseudomonadati</taxon>
        <taxon>Pseudomonadota</taxon>
        <taxon>Gammaproteobacteria</taxon>
        <taxon>Vibrionales</taxon>
        <taxon>Vibrionaceae</taxon>
        <taxon>Vibrio</taxon>
    </lineage>
</organism>
<accession>A0A1Q9HJR4</accession>
<dbReference type="OrthoDB" id="9801163at2"/>
<feature type="transmembrane region" description="Helical" evidence="6">
    <location>
        <begin position="207"/>
        <end position="234"/>
    </location>
</feature>
<comment type="subcellular location">
    <subcellularLocation>
        <location evidence="1 6">Cell membrane</location>
        <topology evidence="1 6">Multi-pass membrane protein</topology>
    </subcellularLocation>
</comment>
<dbReference type="InterPro" id="IPR000515">
    <property type="entry name" value="MetI-like"/>
</dbReference>
<protein>
    <submittedName>
        <fullName evidence="8">ABC transporter permease</fullName>
    </submittedName>
</protein>
<feature type="domain" description="ABC transmembrane type-1" evidence="7">
    <location>
        <begin position="45"/>
        <end position="226"/>
    </location>
</feature>